<keyword evidence="1" id="KW-1133">Transmembrane helix</keyword>
<reference evidence="2 3" key="1">
    <citation type="submission" date="2014-04" db="EMBL/GenBank/DDBJ databases">
        <authorList>
            <consortium name="DOE Joint Genome Institute"/>
            <person name="Kuo A."/>
            <person name="Kohler A."/>
            <person name="Jargeat P."/>
            <person name="Nagy L.G."/>
            <person name="Floudas D."/>
            <person name="Copeland A."/>
            <person name="Barry K.W."/>
            <person name="Cichocki N."/>
            <person name="Veneault-Fourrey C."/>
            <person name="LaButti K."/>
            <person name="Lindquist E.A."/>
            <person name="Lipzen A."/>
            <person name="Lundell T."/>
            <person name="Morin E."/>
            <person name="Murat C."/>
            <person name="Sun H."/>
            <person name="Tunlid A."/>
            <person name="Henrissat B."/>
            <person name="Grigoriev I.V."/>
            <person name="Hibbett D.S."/>
            <person name="Martin F."/>
            <person name="Nordberg H.P."/>
            <person name="Cantor M.N."/>
            <person name="Hua S.X."/>
        </authorList>
    </citation>
    <scope>NUCLEOTIDE SEQUENCE [LARGE SCALE GENOMIC DNA]</scope>
    <source>
        <strain evidence="2 3">Ve08.2h10</strain>
    </source>
</reference>
<evidence type="ECO:0000313" key="3">
    <source>
        <dbReference type="Proteomes" id="UP000054538"/>
    </source>
</evidence>
<dbReference type="AlphaFoldDB" id="A0A0D0CEU6"/>
<reference evidence="3" key="2">
    <citation type="submission" date="2015-01" db="EMBL/GenBank/DDBJ databases">
        <title>Evolutionary Origins and Diversification of the Mycorrhizal Mutualists.</title>
        <authorList>
            <consortium name="DOE Joint Genome Institute"/>
            <consortium name="Mycorrhizal Genomics Consortium"/>
            <person name="Kohler A."/>
            <person name="Kuo A."/>
            <person name="Nagy L.G."/>
            <person name="Floudas D."/>
            <person name="Copeland A."/>
            <person name="Barry K.W."/>
            <person name="Cichocki N."/>
            <person name="Veneault-Fourrey C."/>
            <person name="LaButti K."/>
            <person name="Lindquist E.A."/>
            <person name="Lipzen A."/>
            <person name="Lundell T."/>
            <person name="Morin E."/>
            <person name="Murat C."/>
            <person name="Riley R."/>
            <person name="Ohm R."/>
            <person name="Sun H."/>
            <person name="Tunlid A."/>
            <person name="Henrissat B."/>
            <person name="Grigoriev I.V."/>
            <person name="Hibbett D.S."/>
            <person name="Martin F."/>
        </authorList>
    </citation>
    <scope>NUCLEOTIDE SEQUENCE [LARGE SCALE GENOMIC DNA]</scope>
    <source>
        <strain evidence="3">Ve08.2h10</strain>
    </source>
</reference>
<gene>
    <name evidence="2" type="ORF">PAXRUDRAFT_177013</name>
</gene>
<accession>A0A0D0CEU6</accession>
<sequence>MHTCPHLGINMDLVDELVKTFTWVPPLAAESDGSKESLSGPEEITDEELAEAFDAIDHKKVEAHQAEVTSAVDPDLKLDGNEVLEGKVYDWKVSYPMSCKSTPLLWSPLRTKSAFLPISKSAFCFSIFSASPLFCFSLILLFPCLVPYHSYI</sequence>
<dbReference type="HOGENOM" id="CLU_1722958_0_0_1"/>
<dbReference type="EMBL" id="KN829273">
    <property type="protein sequence ID" value="KIK73968.1"/>
    <property type="molecule type" value="Genomic_DNA"/>
</dbReference>
<keyword evidence="1" id="KW-0472">Membrane</keyword>
<evidence type="ECO:0000256" key="1">
    <source>
        <dbReference type="SAM" id="Phobius"/>
    </source>
</evidence>
<protein>
    <submittedName>
        <fullName evidence="2">Uncharacterized protein</fullName>
    </submittedName>
</protein>
<dbReference type="InParanoid" id="A0A0D0CEU6"/>
<dbReference type="OrthoDB" id="2669765at2759"/>
<organism evidence="2 3">
    <name type="scientific">Paxillus rubicundulus Ve08.2h10</name>
    <dbReference type="NCBI Taxonomy" id="930991"/>
    <lineage>
        <taxon>Eukaryota</taxon>
        <taxon>Fungi</taxon>
        <taxon>Dikarya</taxon>
        <taxon>Basidiomycota</taxon>
        <taxon>Agaricomycotina</taxon>
        <taxon>Agaricomycetes</taxon>
        <taxon>Agaricomycetidae</taxon>
        <taxon>Boletales</taxon>
        <taxon>Paxilineae</taxon>
        <taxon>Paxillaceae</taxon>
        <taxon>Paxillus</taxon>
    </lineage>
</organism>
<dbReference type="Proteomes" id="UP000054538">
    <property type="component" value="Unassembled WGS sequence"/>
</dbReference>
<name>A0A0D0CEU6_9AGAM</name>
<feature type="transmembrane region" description="Helical" evidence="1">
    <location>
        <begin position="122"/>
        <end position="148"/>
    </location>
</feature>
<keyword evidence="3" id="KW-1185">Reference proteome</keyword>
<evidence type="ECO:0000313" key="2">
    <source>
        <dbReference type="EMBL" id="KIK73968.1"/>
    </source>
</evidence>
<proteinExistence type="predicted"/>
<keyword evidence="1" id="KW-0812">Transmembrane</keyword>